<dbReference type="PANTHER" id="PTHR33835:SF1">
    <property type="entry name" value="METALLO-BETA-LACTAMASE DOMAIN-CONTAINING PROTEIN"/>
    <property type="match status" value="1"/>
</dbReference>
<proteinExistence type="predicted"/>
<feature type="transmembrane region" description="Helical" evidence="1">
    <location>
        <begin position="65"/>
        <end position="84"/>
    </location>
</feature>
<protein>
    <submittedName>
        <fullName evidence="2">Uncharacterized protein</fullName>
    </submittedName>
</protein>
<dbReference type="PANTHER" id="PTHR33835">
    <property type="entry name" value="YALI0C07656P"/>
    <property type="match status" value="1"/>
</dbReference>
<dbReference type="AlphaFoldDB" id="A0AA88KP58"/>
<keyword evidence="1" id="KW-0812">Transmembrane</keyword>
<keyword evidence="3" id="KW-1185">Reference proteome</keyword>
<name>A0AA88KP58_NAELO</name>
<gene>
    <name evidence="2" type="ORF">C9374_000203</name>
</gene>
<dbReference type="Proteomes" id="UP000816034">
    <property type="component" value="Unassembled WGS sequence"/>
</dbReference>
<dbReference type="RefSeq" id="XP_044552756.1">
    <property type="nucleotide sequence ID" value="XM_044691403.1"/>
</dbReference>
<keyword evidence="1" id="KW-0472">Membrane</keyword>
<dbReference type="GeneID" id="68092665"/>
<evidence type="ECO:0000313" key="2">
    <source>
        <dbReference type="EMBL" id="KAG2388764.1"/>
    </source>
</evidence>
<dbReference type="EMBL" id="PYSW02000009">
    <property type="protein sequence ID" value="KAG2388764.1"/>
    <property type="molecule type" value="Genomic_DNA"/>
</dbReference>
<evidence type="ECO:0000313" key="3">
    <source>
        <dbReference type="Proteomes" id="UP000816034"/>
    </source>
</evidence>
<reference evidence="2 3" key="1">
    <citation type="journal article" date="2018" name="BMC Genomics">
        <title>The genome of Naegleria lovaniensis, the basis for a comparative approach to unravel pathogenicity factors of the human pathogenic amoeba N. fowleri.</title>
        <authorList>
            <person name="Liechti N."/>
            <person name="Schurch N."/>
            <person name="Bruggmann R."/>
            <person name="Wittwer M."/>
        </authorList>
    </citation>
    <scope>NUCLEOTIDE SEQUENCE [LARGE SCALE GENOMIC DNA]</scope>
    <source>
        <strain evidence="2 3">ATCC 30569</strain>
    </source>
</reference>
<keyword evidence="1" id="KW-1133">Transmembrane helix</keyword>
<sequence>MKRKLLVNHIPSFSHLVSNKNRIYNNTALTLKRSFHTSHSFQADYKGAGPDHPQRSHWSQRFLQFGFYSSLGLVSILTGAYFYLKSKEKVTYQNFDAHSFRLIHQDPNSGDECLWTHVHHFQMKSLPMAVSSTMAVIKLNPSSETHREGHDHMESELCLYNVVALTDTVQRELDRLGKVKMIIIPSREHVAFAGQYFAKFILQNSNSSKSEYPVFYCPHDIKESIIENLYGKLKTEFPNLDKHEIVKHVHTLPPDNRSVPPEWPLHWQSQFELQTVSGMPYLTEVVLFHKPTKTLIACDMVMNYKEPVPVHVDDPNHTPFIFRYAKLIGIYGKGPVIPVTFRAMVQDKEKTKQELHRIVHEWDWQSIIVAHGNEMIGKTDADVKFLKDEYLKMLIKILHSMTSKNALLVFCVLQ</sequence>
<comment type="caution">
    <text evidence="2">The sequence shown here is derived from an EMBL/GenBank/DDBJ whole genome shotgun (WGS) entry which is preliminary data.</text>
</comment>
<accession>A0AA88KP58</accession>
<organism evidence="2 3">
    <name type="scientific">Naegleria lovaniensis</name>
    <name type="common">Amoeba</name>
    <dbReference type="NCBI Taxonomy" id="51637"/>
    <lineage>
        <taxon>Eukaryota</taxon>
        <taxon>Discoba</taxon>
        <taxon>Heterolobosea</taxon>
        <taxon>Tetramitia</taxon>
        <taxon>Eutetramitia</taxon>
        <taxon>Vahlkampfiidae</taxon>
        <taxon>Naegleria</taxon>
    </lineage>
</organism>
<evidence type="ECO:0000256" key="1">
    <source>
        <dbReference type="SAM" id="Phobius"/>
    </source>
</evidence>
<dbReference type="InterPro" id="IPR025638">
    <property type="entry name" value="DUF4336"/>
</dbReference>